<reference evidence="1" key="1">
    <citation type="journal article" date="2019" name="Sci. Rep.">
        <title>Draft genome of Tanacetum cinerariifolium, the natural source of mosquito coil.</title>
        <authorList>
            <person name="Yamashiro T."/>
            <person name="Shiraishi A."/>
            <person name="Satake H."/>
            <person name="Nakayama K."/>
        </authorList>
    </citation>
    <scope>NUCLEOTIDE SEQUENCE</scope>
</reference>
<evidence type="ECO:0000313" key="1">
    <source>
        <dbReference type="EMBL" id="GFD03118.1"/>
    </source>
</evidence>
<gene>
    <name evidence="1" type="ORF">Tci_875087</name>
</gene>
<proteinExistence type="predicted"/>
<name>A0A699T183_TANCI</name>
<accession>A0A699T183</accession>
<dbReference type="AlphaFoldDB" id="A0A699T183"/>
<dbReference type="EMBL" id="BKCJ011202751">
    <property type="protein sequence ID" value="GFD03118.1"/>
    <property type="molecule type" value="Genomic_DNA"/>
</dbReference>
<sequence length="63" mass="7425">TSINYQRSHLTYRKISKKRPQFFLREGYGAKYAISVGERNHDLSLHNAGNEPFWLEPTQGFIR</sequence>
<protein>
    <submittedName>
        <fullName evidence="1">Translocase complex, SecE/Sec61-gamma subunit</fullName>
    </submittedName>
</protein>
<comment type="caution">
    <text evidence="1">The sequence shown here is derived from an EMBL/GenBank/DDBJ whole genome shotgun (WGS) entry which is preliminary data.</text>
</comment>
<organism evidence="1">
    <name type="scientific">Tanacetum cinerariifolium</name>
    <name type="common">Dalmatian daisy</name>
    <name type="synonym">Chrysanthemum cinerariifolium</name>
    <dbReference type="NCBI Taxonomy" id="118510"/>
    <lineage>
        <taxon>Eukaryota</taxon>
        <taxon>Viridiplantae</taxon>
        <taxon>Streptophyta</taxon>
        <taxon>Embryophyta</taxon>
        <taxon>Tracheophyta</taxon>
        <taxon>Spermatophyta</taxon>
        <taxon>Magnoliopsida</taxon>
        <taxon>eudicotyledons</taxon>
        <taxon>Gunneridae</taxon>
        <taxon>Pentapetalae</taxon>
        <taxon>asterids</taxon>
        <taxon>campanulids</taxon>
        <taxon>Asterales</taxon>
        <taxon>Asteraceae</taxon>
        <taxon>Asteroideae</taxon>
        <taxon>Anthemideae</taxon>
        <taxon>Anthemidinae</taxon>
        <taxon>Tanacetum</taxon>
    </lineage>
</organism>
<feature type="non-terminal residue" evidence="1">
    <location>
        <position position="1"/>
    </location>
</feature>